<dbReference type="Proteomes" id="UP000053660">
    <property type="component" value="Unassembled WGS sequence"/>
</dbReference>
<dbReference type="AlphaFoldDB" id="A0A0B1S691"/>
<evidence type="ECO:0000313" key="2">
    <source>
        <dbReference type="EMBL" id="KHJ80863.1"/>
    </source>
</evidence>
<sequence length="53" mass="5924">MDTASSIVTTAPKTQMLKRNWRRAQPSDFSRTASDGKQSASRNIRNTLRANSL</sequence>
<protein>
    <submittedName>
        <fullName evidence="2">Uncharacterized protein</fullName>
    </submittedName>
</protein>
<reference evidence="2 3" key="1">
    <citation type="submission" date="2014-03" db="EMBL/GenBank/DDBJ databases">
        <title>Draft genome of the hookworm Oesophagostomum dentatum.</title>
        <authorList>
            <person name="Mitreva M."/>
        </authorList>
    </citation>
    <scope>NUCLEOTIDE SEQUENCE [LARGE SCALE GENOMIC DNA]</scope>
    <source>
        <strain evidence="2 3">OD-Hann</strain>
    </source>
</reference>
<evidence type="ECO:0000256" key="1">
    <source>
        <dbReference type="SAM" id="MobiDB-lite"/>
    </source>
</evidence>
<feature type="compositionally biased region" description="Polar residues" evidence="1">
    <location>
        <begin position="1"/>
        <end position="13"/>
    </location>
</feature>
<dbReference type="EMBL" id="KN597861">
    <property type="protein sequence ID" value="KHJ80863.1"/>
    <property type="molecule type" value="Genomic_DNA"/>
</dbReference>
<evidence type="ECO:0000313" key="3">
    <source>
        <dbReference type="Proteomes" id="UP000053660"/>
    </source>
</evidence>
<proteinExistence type="predicted"/>
<feature type="region of interest" description="Disordered" evidence="1">
    <location>
        <begin position="1"/>
        <end position="53"/>
    </location>
</feature>
<organism evidence="2 3">
    <name type="scientific">Oesophagostomum dentatum</name>
    <name type="common">Nodular worm</name>
    <dbReference type="NCBI Taxonomy" id="61180"/>
    <lineage>
        <taxon>Eukaryota</taxon>
        <taxon>Metazoa</taxon>
        <taxon>Ecdysozoa</taxon>
        <taxon>Nematoda</taxon>
        <taxon>Chromadorea</taxon>
        <taxon>Rhabditida</taxon>
        <taxon>Rhabditina</taxon>
        <taxon>Rhabditomorpha</taxon>
        <taxon>Strongyloidea</taxon>
        <taxon>Strongylidae</taxon>
        <taxon>Oesophagostomum</taxon>
    </lineage>
</organism>
<keyword evidence="3" id="KW-1185">Reference proteome</keyword>
<gene>
    <name evidence="2" type="ORF">OESDEN_19457</name>
</gene>
<name>A0A0B1S691_OESDE</name>
<feature type="compositionally biased region" description="Polar residues" evidence="1">
    <location>
        <begin position="27"/>
        <end position="53"/>
    </location>
</feature>
<accession>A0A0B1S691</accession>